<feature type="transmembrane region" description="Helical" evidence="19">
    <location>
        <begin position="178"/>
        <end position="211"/>
    </location>
</feature>
<evidence type="ECO:0000256" key="10">
    <source>
        <dbReference type="ARBA" id="ARBA00022692"/>
    </source>
</evidence>
<feature type="transmembrane region" description="Helical" evidence="19">
    <location>
        <begin position="32"/>
        <end position="52"/>
    </location>
</feature>
<dbReference type="InterPro" id="IPR003805">
    <property type="entry name" value="CobS"/>
</dbReference>
<dbReference type="OrthoDB" id="11748at2157"/>
<evidence type="ECO:0000256" key="3">
    <source>
        <dbReference type="ARBA" id="ARBA00004663"/>
    </source>
</evidence>
<evidence type="ECO:0000256" key="6">
    <source>
        <dbReference type="ARBA" id="ARBA00015850"/>
    </source>
</evidence>
<evidence type="ECO:0000256" key="13">
    <source>
        <dbReference type="ARBA" id="ARBA00023136"/>
    </source>
</evidence>
<dbReference type="HAMAP" id="MF_00719">
    <property type="entry name" value="CobS"/>
    <property type="match status" value="1"/>
</dbReference>
<dbReference type="GO" id="GO:0009236">
    <property type="term" value="P:cobalamin biosynthetic process"/>
    <property type="evidence" value="ECO:0007669"/>
    <property type="project" value="UniProtKB-UniRule"/>
</dbReference>
<evidence type="ECO:0000256" key="1">
    <source>
        <dbReference type="ARBA" id="ARBA00001946"/>
    </source>
</evidence>
<dbReference type="PATRIC" id="fig|1227456.3.peg.1595"/>
<dbReference type="UniPathway" id="UPA00148">
    <property type="reaction ID" value="UER00238"/>
</dbReference>
<comment type="function">
    <text evidence="14 19">Joins adenosylcobinamide-GDP and alpha-ribazole to generate adenosylcobalamin (Ado-cobalamin). Also synthesizes adenosylcobalamin 5'-phosphate from adenosylcobinamide-GDP and alpha-ribazole 5'-phosphate.</text>
</comment>
<dbReference type="Pfam" id="PF02654">
    <property type="entry name" value="CobS"/>
    <property type="match status" value="1"/>
</dbReference>
<protein>
    <recommendedName>
        <fullName evidence="6 19">Adenosylcobinamide-GDP ribazoletransferase</fullName>
        <ecNumber evidence="5 19">2.7.8.26</ecNumber>
    </recommendedName>
    <alternativeName>
        <fullName evidence="16 19">Cobalamin synthase</fullName>
    </alternativeName>
    <alternativeName>
        <fullName evidence="15 19">Cobalamin-5'-phosphate synthase</fullName>
    </alternativeName>
</protein>
<dbReference type="STRING" id="1227456.C450_07932"/>
<evidence type="ECO:0000256" key="5">
    <source>
        <dbReference type="ARBA" id="ARBA00013200"/>
    </source>
</evidence>
<gene>
    <name evidence="19" type="primary">cobS</name>
    <name evidence="20" type="ORF">C450_07932</name>
</gene>
<dbReference type="PANTHER" id="PTHR34148:SF1">
    <property type="entry name" value="ADENOSYLCOBINAMIDE-GDP RIBAZOLETRANSFERASE"/>
    <property type="match status" value="1"/>
</dbReference>
<evidence type="ECO:0000256" key="7">
    <source>
        <dbReference type="ARBA" id="ARBA00022475"/>
    </source>
</evidence>
<accession>M0N5M7</accession>
<dbReference type="EMBL" id="AOME01000051">
    <property type="protein sequence ID" value="EMA53227.1"/>
    <property type="molecule type" value="Genomic_DNA"/>
</dbReference>
<proteinExistence type="inferred from homology"/>
<keyword evidence="21" id="KW-1185">Reference proteome</keyword>
<evidence type="ECO:0000256" key="12">
    <source>
        <dbReference type="ARBA" id="ARBA00022989"/>
    </source>
</evidence>
<dbReference type="GO" id="GO:0008818">
    <property type="term" value="F:cobalamin 5'-phosphate synthase activity"/>
    <property type="evidence" value="ECO:0007669"/>
    <property type="project" value="UniProtKB-UniRule"/>
</dbReference>
<evidence type="ECO:0000313" key="20">
    <source>
        <dbReference type="EMBL" id="EMA53227.1"/>
    </source>
</evidence>
<keyword evidence="10 19" id="KW-0812">Transmembrane</keyword>
<reference evidence="20 21" key="1">
    <citation type="journal article" date="2014" name="PLoS Genet.">
        <title>Phylogenetically driven sequencing of extremely halophilic archaea reveals strategies for static and dynamic osmo-response.</title>
        <authorList>
            <person name="Becker E.A."/>
            <person name="Seitzer P.M."/>
            <person name="Tritt A."/>
            <person name="Larsen D."/>
            <person name="Krusor M."/>
            <person name="Yao A.I."/>
            <person name="Wu D."/>
            <person name="Madern D."/>
            <person name="Eisen J.A."/>
            <person name="Darling A.E."/>
            <person name="Facciotti M.T."/>
        </authorList>
    </citation>
    <scope>NUCLEOTIDE SEQUENCE [LARGE SCALE GENOMIC DNA]</scope>
    <source>
        <strain evidence="20 21">DSM 8989</strain>
    </source>
</reference>
<comment type="subcellular location">
    <subcellularLocation>
        <location evidence="2 19">Cell membrane</location>
        <topology evidence="2 19">Multi-pass membrane protein</topology>
    </subcellularLocation>
</comment>
<evidence type="ECO:0000256" key="2">
    <source>
        <dbReference type="ARBA" id="ARBA00004651"/>
    </source>
</evidence>
<evidence type="ECO:0000256" key="11">
    <source>
        <dbReference type="ARBA" id="ARBA00022842"/>
    </source>
</evidence>
<dbReference type="GO" id="GO:0005886">
    <property type="term" value="C:plasma membrane"/>
    <property type="evidence" value="ECO:0007669"/>
    <property type="project" value="UniProtKB-SubCell"/>
</dbReference>
<dbReference type="Proteomes" id="UP000011625">
    <property type="component" value="Unassembled WGS sequence"/>
</dbReference>
<keyword evidence="13 19" id="KW-0472">Membrane</keyword>
<name>M0N5M7_9EURY</name>
<evidence type="ECO:0000313" key="21">
    <source>
        <dbReference type="Proteomes" id="UP000011625"/>
    </source>
</evidence>
<dbReference type="RefSeq" id="WP_005042276.1">
    <property type="nucleotide sequence ID" value="NZ_AOME01000051.1"/>
</dbReference>
<keyword evidence="12 19" id="KW-1133">Transmembrane helix</keyword>
<evidence type="ECO:0000256" key="14">
    <source>
        <dbReference type="ARBA" id="ARBA00025228"/>
    </source>
</evidence>
<comment type="catalytic activity">
    <reaction evidence="17 19">
        <text>alpha-ribazole + adenosylcob(III)inamide-GDP = adenosylcob(III)alamin + GMP + H(+)</text>
        <dbReference type="Rhea" id="RHEA:16049"/>
        <dbReference type="ChEBI" id="CHEBI:10329"/>
        <dbReference type="ChEBI" id="CHEBI:15378"/>
        <dbReference type="ChEBI" id="CHEBI:18408"/>
        <dbReference type="ChEBI" id="CHEBI:58115"/>
        <dbReference type="ChEBI" id="CHEBI:60487"/>
        <dbReference type="EC" id="2.7.8.26"/>
    </reaction>
</comment>
<evidence type="ECO:0000256" key="16">
    <source>
        <dbReference type="ARBA" id="ARBA00032853"/>
    </source>
</evidence>
<dbReference type="GO" id="GO:0051073">
    <property type="term" value="F:adenosylcobinamide-GDP ribazoletransferase activity"/>
    <property type="evidence" value="ECO:0007669"/>
    <property type="project" value="UniProtKB-UniRule"/>
</dbReference>
<evidence type="ECO:0000256" key="18">
    <source>
        <dbReference type="ARBA" id="ARBA00049504"/>
    </source>
</evidence>
<keyword evidence="11 19" id="KW-0460">Magnesium</keyword>
<evidence type="ECO:0000256" key="4">
    <source>
        <dbReference type="ARBA" id="ARBA00010561"/>
    </source>
</evidence>
<evidence type="ECO:0000256" key="19">
    <source>
        <dbReference type="HAMAP-Rule" id="MF_00719"/>
    </source>
</evidence>
<keyword evidence="7 19" id="KW-1003">Cell membrane</keyword>
<evidence type="ECO:0000256" key="17">
    <source>
        <dbReference type="ARBA" id="ARBA00048623"/>
    </source>
</evidence>
<comment type="catalytic activity">
    <reaction evidence="18 19">
        <text>alpha-ribazole 5'-phosphate + adenosylcob(III)inamide-GDP = adenosylcob(III)alamin 5'-phosphate + GMP + H(+)</text>
        <dbReference type="Rhea" id="RHEA:23560"/>
        <dbReference type="ChEBI" id="CHEBI:15378"/>
        <dbReference type="ChEBI" id="CHEBI:57918"/>
        <dbReference type="ChEBI" id="CHEBI:58115"/>
        <dbReference type="ChEBI" id="CHEBI:60487"/>
        <dbReference type="ChEBI" id="CHEBI:60493"/>
        <dbReference type="EC" id="2.7.8.26"/>
    </reaction>
</comment>
<dbReference type="PANTHER" id="PTHR34148">
    <property type="entry name" value="ADENOSYLCOBINAMIDE-GDP RIBAZOLETRANSFERASE"/>
    <property type="match status" value="1"/>
</dbReference>
<organism evidence="20 21">
    <name type="scientific">Halococcus salifodinae DSM 8989</name>
    <dbReference type="NCBI Taxonomy" id="1227456"/>
    <lineage>
        <taxon>Archaea</taxon>
        <taxon>Methanobacteriati</taxon>
        <taxon>Methanobacteriota</taxon>
        <taxon>Stenosarchaea group</taxon>
        <taxon>Halobacteria</taxon>
        <taxon>Halobacteriales</taxon>
        <taxon>Halococcaceae</taxon>
        <taxon>Halococcus</taxon>
    </lineage>
</organism>
<comment type="cofactor">
    <cofactor evidence="1 19">
        <name>Mg(2+)</name>
        <dbReference type="ChEBI" id="CHEBI:18420"/>
    </cofactor>
</comment>
<comment type="similarity">
    <text evidence="4 19">Belongs to the CobS family.</text>
</comment>
<feature type="transmembrane region" description="Helical" evidence="19">
    <location>
        <begin position="59"/>
        <end position="76"/>
    </location>
</feature>
<keyword evidence="8 19" id="KW-0169">Cobalamin biosynthesis</keyword>
<keyword evidence="9 19" id="KW-0808">Transferase</keyword>
<evidence type="ECO:0000256" key="8">
    <source>
        <dbReference type="ARBA" id="ARBA00022573"/>
    </source>
</evidence>
<dbReference type="NCBIfam" id="TIGR00317">
    <property type="entry name" value="cobS"/>
    <property type="match status" value="1"/>
</dbReference>
<sequence>MVLTALRGALGFLSRLPVGRDADAWTAFAERPIAFPLAGYVIGALVGLPLLVPGPSATVGIVFAVGVYAVTGINHVDGVADLGDALAVHGDAAARREVMKDTTLGVGGALAVALVVAGLVAAGSAIAVLPARTALLAIAAEVGAKAGMASLVCVGSSPHDGLGAGFTTNANPWALAPVWLLALPAVFLAWPAVMPAVTALLAAAIMAVVVLRWARSNLGGVSGDVLGATNEIARVAALHAGVIAWTHW</sequence>
<evidence type="ECO:0000256" key="9">
    <source>
        <dbReference type="ARBA" id="ARBA00022679"/>
    </source>
</evidence>
<evidence type="ECO:0000256" key="15">
    <source>
        <dbReference type="ARBA" id="ARBA00032605"/>
    </source>
</evidence>
<comment type="pathway">
    <text evidence="3 19">Cofactor biosynthesis; adenosylcobalamin biosynthesis; adenosylcobalamin from cob(II)yrinate a,c-diamide: step 7/7.</text>
</comment>
<feature type="transmembrane region" description="Helical" evidence="19">
    <location>
        <begin position="104"/>
        <end position="128"/>
    </location>
</feature>
<comment type="caution">
    <text evidence="20">The sequence shown here is derived from an EMBL/GenBank/DDBJ whole genome shotgun (WGS) entry which is preliminary data.</text>
</comment>
<dbReference type="EC" id="2.7.8.26" evidence="5 19"/>
<dbReference type="AlphaFoldDB" id="M0N5M7"/>